<dbReference type="PANTHER" id="PTHR12815:SF18">
    <property type="entry name" value="SORTING AND ASSEMBLY MACHINERY COMPONENT 50 HOMOLOG"/>
    <property type="match status" value="1"/>
</dbReference>
<reference evidence="8" key="1">
    <citation type="submission" date="2025-08" db="UniProtKB">
        <authorList>
            <consortium name="RefSeq"/>
        </authorList>
    </citation>
    <scope>IDENTIFICATION</scope>
</reference>
<dbReference type="Proteomes" id="UP000694867">
    <property type="component" value="Unplaced"/>
</dbReference>
<gene>
    <name evidence="8" type="primary">LOC100901730</name>
</gene>
<evidence type="ECO:0000313" key="8">
    <source>
        <dbReference type="RefSeq" id="XP_003743328.1"/>
    </source>
</evidence>
<dbReference type="GO" id="GO:0005741">
    <property type="term" value="C:mitochondrial outer membrane"/>
    <property type="evidence" value="ECO:0007669"/>
    <property type="project" value="UniProtKB-SubCell"/>
</dbReference>
<dbReference type="Pfam" id="PF01103">
    <property type="entry name" value="Omp85"/>
    <property type="match status" value="1"/>
</dbReference>
<evidence type="ECO:0000256" key="3">
    <source>
        <dbReference type="ARBA" id="ARBA00022452"/>
    </source>
</evidence>
<comment type="similarity">
    <text evidence="2">Belongs to the SAM50/omp85 family.</text>
</comment>
<evidence type="ECO:0000256" key="2">
    <source>
        <dbReference type="ARBA" id="ARBA00010913"/>
    </source>
</evidence>
<proteinExistence type="inferred from homology"/>
<keyword evidence="4" id="KW-0812">Transmembrane</keyword>
<evidence type="ECO:0000256" key="4">
    <source>
        <dbReference type="ARBA" id="ARBA00022692"/>
    </source>
</evidence>
<dbReference type="InterPro" id="IPR039910">
    <property type="entry name" value="D15-like"/>
</dbReference>
<comment type="subcellular location">
    <subcellularLocation>
        <location evidence="1">Mitochondrion outer membrane</location>
        <topology evidence="1">Multi-pass membrane protein</topology>
    </subcellularLocation>
</comment>
<protein>
    <submittedName>
        <fullName evidence="8">Sorting and assembly machinery component 50 homolog</fullName>
    </submittedName>
</protein>
<keyword evidence="5" id="KW-0472">Membrane</keyword>
<dbReference type="GO" id="GO:0033108">
    <property type="term" value="P:mitochondrial respiratory chain complex assembly"/>
    <property type="evidence" value="ECO:0007669"/>
    <property type="project" value="TreeGrafter"/>
</dbReference>
<sequence length="430" mass="47300">MDGDQFFPGVQPARVDKVHFENVGRTKNDVLAKAVQTLMDCTTFTEILLKCAEARRQLDQLGAFKRIDVEIQTSKSPGATEHGYEVIFDVEEKKTISGGVNGLVANNEGTMVMGAQLPNVGGRGEFIQAQVQYGTKHSSGFNITASKPFLGKRNSRFTVAAYEEAADYPWNAFRERIRGVLAEYSFRSLPSIDHSLRWEGVWRELNPLGITVPFPVREQMGHSLKSALKHIMTIDTTDNPVLPTEGFSLRVCSEVAGHNLGGDIRFVKNELEHQMNFSLFNDLVLQLTANAGHMTPNEQHNISDKFFLGGPLGLRGFKLRGVGPQCEGASLGGTTYWSTGCHLYSPLPFRRGHGYIGEYLRLHGFVTAGSLSEGVDSAKLQDPSVSAGLGVVLSLGHQVRIELNYAVPLRHQRSDRTNSGLQFGMGMAFL</sequence>
<dbReference type="InterPro" id="IPR000184">
    <property type="entry name" value="Bac_surfAg_D15"/>
</dbReference>
<evidence type="ECO:0000256" key="1">
    <source>
        <dbReference type="ARBA" id="ARBA00004374"/>
    </source>
</evidence>
<keyword evidence="7" id="KW-1185">Reference proteome</keyword>
<dbReference type="PANTHER" id="PTHR12815">
    <property type="entry name" value="SORTING AND ASSEMBLY MACHINERY SAMM50 PROTEIN FAMILY MEMBER"/>
    <property type="match status" value="1"/>
</dbReference>
<evidence type="ECO:0000313" key="7">
    <source>
        <dbReference type="Proteomes" id="UP000694867"/>
    </source>
</evidence>
<organism evidence="7 8">
    <name type="scientific">Galendromus occidentalis</name>
    <name type="common">western predatory mite</name>
    <dbReference type="NCBI Taxonomy" id="34638"/>
    <lineage>
        <taxon>Eukaryota</taxon>
        <taxon>Metazoa</taxon>
        <taxon>Ecdysozoa</taxon>
        <taxon>Arthropoda</taxon>
        <taxon>Chelicerata</taxon>
        <taxon>Arachnida</taxon>
        <taxon>Acari</taxon>
        <taxon>Parasitiformes</taxon>
        <taxon>Mesostigmata</taxon>
        <taxon>Gamasina</taxon>
        <taxon>Phytoseioidea</taxon>
        <taxon>Phytoseiidae</taxon>
        <taxon>Typhlodrominae</taxon>
        <taxon>Galendromus</taxon>
    </lineage>
</organism>
<dbReference type="RefSeq" id="XP_003743328.1">
    <property type="nucleotide sequence ID" value="XM_003743280.2"/>
</dbReference>
<evidence type="ECO:0000259" key="6">
    <source>
        <dbReference type="Pfam" id="PF01103"/>
    </source>
</evidence>
<dbReference type="Gene3D" id="2.40.160.50">
    <property type="entry name" value="membrane protein fhac: a member of the omp85/tpsb transporter family"/>
    <property type="match status" value="1"/>
</dbReference>
<keyword evidence="3" id="KW-1134">Transmembrane beta strand</keyword>
<evidence type="ECO:0000256" key="5">
    <source>
        <dbReference type="ARBA" id="ARBA00023136"/>
    </source>
</evidence>
<dbReference type="KEGG" id="goe:100901730"/>
<dbReference type="GO" id="GO:0045040">
    <property type="term" value="P:protein insertion into mitochondrial outer membrane"/>
    <property type="evidence" value="ECO:0007669"/>
    <property type="project" value="TreeGrafter"/>
</dbReference>
<accession>A0AAJ6QRA7</accession>
<dbReference type="AlphaFoldDB" id="A0AAJ6QRA7"/>
<feature type="domain" description="Bacterial surface antigen (D15)" evidence="6">
    <location>
        <begin position="119"/>
        <end position="429"/>
    </location>
</feature>
<dbReference type="GeneID" id="100901730"/>
<name>A0AAJ6QRA7_9ACAR</name>